<dbReference type="GO" id="GO:0016887">
    <property type="term" value="F:ATP hydrolysis activity"/>
    <property type="evidence" value="ECO:0007669"/>
    <property type="project" value="InterPro"/>
</dbReference>
<evidence type="ECO:0000256" key="1">
    <source>
        <dbReference type="ARBA" id="ARBA00005417"/>
    </source>
</evidence>
<dbReference type="AlphaFoldDB" id="A0A4Q1CHY7"/>
<name>A0A4Q1CHY7_9BACT</name>
<reference evidence="6 7" key="1">
    <citation type="submission" date="2019-01" db="EMBL/GenBank/DDBJ databases">
        <title>Lacibacter sp. strain TTM-7.</title>
        <authorList>
            <person name="Chen W.-M."/>
        </authorList>
    </citation>
    <scope>NUCLEOTIDE SEQUENCE [LARGE SCALE GENOMIC DNA]</scope>
    <source>
        <strain evidence="6 7">TTM-7</strain>
    </source>
</reference>
<dbReference type="OrthoDB" id="9785229at2"/>
<evidence type="ECO:0000256" key="2">
    <source>
        <dbReference type="ARBA" id="ARBA00022448"/>
    </source>
</evidence>
<dbReference type="Gene3D" id="3.40.50.300">
    <property type="entry name" value="P-loop containing nucleotide triphosphate hydrolases"/>
    <property type="match status" value="1"/>
</dbReference>
<dbReference type="Proteomes" id="UP000290204">
    <property type="component" value="Unassembled WGS sequence"/>
</dbReference>
<proteinExistence type="inferred from homology"/>
<gene>
    <name evidence="6" type="ORF">ESA94_13070</name>
</gene>
<dbReference type="InterPro" id="IPR003593">
    <property type="entry name" value="AAA+_ATPase"/>
</dbReference>
<accession>A0A4Q1CHY7</accession>
<evidence type="ECO:0000259" key="5">
    <source>
        <dbReference type="PROSITE" id="PS50893"/>
    </source>
</evidence>
<dbReference type="InterPro" id="IPR017871">
    <property type="entry name" value="ABC_transporter-like_CS"/>
</dbReference>
<keyword evidence="7" id="KW-1185">Reference proteome</keyword>
<evidence type="ECO:0000256" key="3">
    <source>
        <dbReference type="ARBA" id="ARBA00022741"/>
    </source>
</evidence>
<dbReference type="PANTHER" id="PTHR43335:SF4">
    <property type="entry name" value="ABC TRANSPORTER, ATP-BINDING PROTEIN"/>
    <property type="match status" value="1"/>
</dbReference>
<dbReference type="PROSITE" id="PS00211">
    <property type="entry name" value="ABC_TRANSPORTER_1"/>
    <property type="match status" value="1"/>
</dbReference>
<dbReference type="SUPFAM" id="SSF52540">
    <property type="entry name" value="P-loop containing nucleoside triphosphate hydrolases"/>
    <property type="match status" value="1"/>
</dbReference>
<dbReference type="PROSITE" id="PS50893">
    <property type="entry name" value="ABC_TRANSPORTER_2"/>
    <property type="match status" value="1"/>
</dbReference>
<dbReference type="Pfam" id="PF00005">
    <property type="entry name" value="ABC_tran"/>
    <property type="match status" value="1"/>
</dbReference>
<dbReference type="PANTHER" id="PTHR43335">
    <property type="entry name" value="ABC TRANSPORTER, ATP-BINDING PROTEIN"/>
    <property type="match status" value="1"/>
</dbReference>
<evidence type="ECO:0000256" key="4">
    <source>
        <dbReference type="ARBA" id="ARBA00022840"/>
    </source>
</evidence>
<dbReference type="GO" id="GO:0005524">
    <property type="term" value="F:ATP binding"/>
    <property type="evidence" value="ECO:0007669"/>
    <property type="project" value="UniProtKB-KW"/>
</dbReference>
<evidence type="ECO:0000313" key="7">
    <source>
        <dbReference type="Proteomes" id="UP000290204"/>
    </source>
</evidence>
<keyword evidence="3" id="KW-0547">Nucleotide-binding</keyword>
<dbReference type="EMBL" id="SDHW01000003">
    <property type="protein sequence ID" value="RXK59973.1"/>
    <property type="molecule type" value="Genomic_DNA"/>
</dbReference>
<keyword evidence="2" id="KW-0813">Transport</keyword>
<dbReference type="InterPro" id="IPR003439">
    <property type="entry name" value="ABC_transporter-like_ATP-bd"/>
</dbReference>
<evidence type="ECO:0000313" key="6">
    <source>
        <dbReference type="EMBL" id="RXK59973.1"/>
    </source>
</evidence>
<dbReference type="SMART" id="SM00382">
    <property type="entry name" value="AAA"/>
    <property type="match status" value="1"/>
</dbReference>
<organism evidence="6 7">
    <name type="scientific">Lacibacter luteus</name>
    <dbReference type="NCBI Taxonomy" id="2508719"/>
    <lineage>
        <taxon>Bacteria</taxon>
        <taxon>Pseudomonadati</taxon>
        <taxon>Bacteroidota</taxon>
        <taxon>Chitinophagia</taxon>
        <taxon>Chitinophagales</taxon>
        <taxon>Chitinophagaceae</taxon>
        <taxon>Lacibacter</taxon>
    </lineage>
</organism>
<sequence length="311" mass="34855">MEAIIKVSHLTKTFRELTAVNDLSFTVQKGDVYGFLGQNGAGKSTSIRMLLTLIQPTSGSIEVFGYNLQHHRKEILRNTGAVIERPDLYKYLSAYETLQLFAAMSSVKLTRQQYMDQLELVGLAQRANSKVRTFSQGMKQRLGIAVALVHNPELIVLDEPTNGLDPQGIADMRNLILMLREKMKKTVLVSSHLLSEVEQIANRMLIIDKGKKLVEGTVSELFHPDDTVVLIETTNQPACEELLRNSNYATQLIGIDAAGIELKLRKEEVPVLTKMLIENNISILGIHACHSLEDYFLKITTANQHVEPFKN</sequence>
<comment type="similarity">
    <text evidence="1">Belongs to the ABC transporter superfamily.</text>
</comment>
<dbReference type="RefSeq" id="WP_129131347.1">
    <property type="nucleotide sequence ID" value="NZ_SDHW01000003.1"/>
</dbReference>
<protein>
    <submittedName>
        <fullName evidence="6">ABC transporter ATP-binding protein</fullName>
    </submittedName>
</protein>
<feature type="domain" description="ABC transporter" evidence="5">
    <location>
        <begin position="5"/>
        <end position="234"/>
    </location>
</feature>
<dbReference type="InterPro" id="IPR027417">
    <property type="entry name" value="P-loop_NTPase"/>
</dbReference>
<comment type="caution">
    <text evidence="6">The sequence shown here is derived from an EMBL/GenBank/DDBJ whole genome shotgun (WGS) entry which is preliminary data.</text>
</comment>
<keyword evidence="4 6" id="KW-0067">ATP-binding</keyword>